<keyword evidence="3" id="KW-1185">Reference proteome</keyword>
<evidence type="ECO:0000259" key="1">
    <source>
        <dbReference type="Pfam" id="PF13456"/>
    </source>
</evidence>
<dbReference type="Proteomes" id="UP000593560">
    <property type="component" value="Unassembled WGS sequence"/>
</dbReference>
<dbReference type="OrthoDB" id="1935929at2759"/>
<dbReference type="Gene3D" id="3.30.420.10">
    <property type="entry name" value="Ribonuclease H-like superfamily/Ribonuclease H"/>
    <property type="match status" value="1"/>
</dbReference>
<dbReference type="GO" id="GO:0004523">
    <property type="term" value="F:RNA-DNA hybrid ribonuclease activity"/>
    <property type="evidence" value="ECO:0007669"/>
    <property type="project" value="InterPro"/>
</dbReference>
<dbReference type="PANTHER" id="PTHR47723">
    <property type="entry name" value="OS05G0353850 PROTEIN"/>
    <property type="match status" value="1"/>
</dbReference>
<reference evidence="2 3" key="1">
    <citation type="journal article" date="2019" name="Genome Biol. Evol.">
        <title>Insights into the evolution of the New World diploid cottons (Gossypium, subgenus Houzingenia) based on genome sequencing.</title>
        <authorList>
            <person name="Grover C.E."/>
            <person name="Arick M.A. 2nd"/>
            <person name="Thrash A."/>
            <person name="Conover J.L."/>
            <person name="Sanders W.S."/>
            <person name="Peterson D.G."/>
            <person name="Frelichowski J.E."/>
            <person name="Scheffler J.A."/>
            <person name="Scheffler B.E."/>
            <person name="Wendel J.F."/>
        </authorList>
    </citation>
    <scope>NUCLEOTIDE SEQUENCE [LARGE SCALE GENOMIC DNA]</scope>
    <source>
        <strain evidence="2">0</strain>
        <tissue evidence="2">Leaf</tissue>
    </source>
</reference>
<dbReference type="InterPro" id="IPR036397">
    <property type="entry name" value="RNaseH_sf"/>
</dbReference>
<sequence>MGFRRLEVEGDALSVLKNIRSREVGKSIIRPIIFHIQQLKRKFEAVTFTFVPRKVNEATDALAIEGRRKEVGQIWTNVIPKLVQTVVRKDRIAWKSRF</sequence>
<accession>A0A7J9FZI1</accession>
<dbReference type="CDD" id="cd06222">
    <property type="entry name" value="RNase_H_like"/>
    <property type="match status" value="1"/>
</dbReference>
<protein>
    <recommendedName>
        <fullName evidence="1">RNase H type-1 domain-containing protein</fullName>
    </recommendedName>
</protein>
<proteinExistence type="predicted"/>
<organism evidence="2 3">
    <name type="scientific">Gossypium harknessii</name>
    <dbReference type="NCBI Taxonomy" id="34285"/>
    <lineage>
        <taxon>Eukaryota</taxon>
        <taxon>Viridiplantae</taxon>
        <taxon>Streptophyta</taxon>
        <taxon>Embryophyta</taxon>
        <taxon>Tracheophyta</taxon>
        <taxon>Spermatophyta</taxon>
        <taxon>Magnoliopsida</taxon>
        <taxon>eudicotyledons</taxon>
        <taxon>Gunneridae</taxon>
        <taxon>Pentapetalae</taxon>
        <taxon>rosids</taxon>
        <taxon>malvids</taxon>
        <taxon>Malvales</taxon>
        <taxon>Malvaceae</taxon>
        <taxon>Malvoideae</taxon>
        <taxon>Gossypium</taxon>
    </lineage>
</organism>
<dbReference type="InterPro" id="IPR053151">
    <property type="entry name" value="RNase_H-like"/>
</dbReference>
<feature type="domain" description="RNase H type-1" evidence="1">
    <location>
        <begin position="2"/>
        <end position="63"/>
    </location>
</feature>
<dbReference type="GO" id="GO:0003676">
    <property type="term" value="F:nucleic acid binding"/>
    <property type="evidence" value="ECO:0007669"/>
    <property type="project" value="InterPro"/>
</dbReference>
<comment type="caution">
    <text evidence="2">The sequence shown here is derived from an EMBL/GenBank/DDBJ whole genome shotgun (WGS) entry which is preliminary data.</text>
</comment>
<dbReference type="EMBL" id="JABFAD010000001">
    <property type="protein sequence ID" value="MBA0790673.1"/>
    <property type="molecule type" value="Genomic_DNA"/>
</dbReference>
<gene>
    <name evidence="2" type="ORF">Gohar_015308</name>
</gene>
<dbReference type="InterPro" id="IPR044730">
    <property type="entry name" value="RNase_H-like_dom_plant"/>
</dbReference>
<evidence type="ECO:0000313" key="3">
    <source>
        <dbReference type="Proteomes" id="UP000593560"/>
    </source>
</evidence>
<feature type="non-terminal residue" evidence="2">
    <location>
        <position position="98"/>
    </location>
</feature>
<evidence type="ECO:0000313" key="2">
    <source>
        <dbReference type="EMBL" id="MBA0790673.1"/>
    </source>
</evidence>
<name>A0A7J9FZI1_9ROSI</name>
<dbReference type="PANTHER" id="PTHR47723:SF19">
    <property type="entry name" value="POLYNUCLEOTIDYL TRANSFERASE, RIBONUCLEASE H-LIKE SUPERFAMILY PROTEIN"/>
    <property type="match status" value="1"/>
</dbReference>
<dbReference type="AlphaFoldDB" id="A0A7J9FZI1"/>
<dbReference type="InterPro" id="IPR002156">
    <property type="entry name" value="RNaseH_domain"/>
</dbReference>
<dbReference type="Pfam" id="PF13456">
    <property type="entry name" value="RVT_3"/>
    <property type="match status" value="1"/>
</dbReference>